<evidence type="ECO:0000313" key="2">
    <source>
        <dbReference type="Proteomes" id="UP000515307"/>
    </source>
</evidence>
<dbReference type="EMBL" id="CP045702">
    <property type="protein sequence ID" value="QNE77545.1"/>
    <property type="molecule type" value="Genomic_DNA"/>
</dbReference>
<keyword evidence="2" id="KW-1185">Reference proteome</keyword>
<dbReference type="AlphaFoldDB" id="A0A7G7BQD0"/>
<protein>
    <submittedName>
        <fullName evidence="1">Uncharacterized protein</fullName>
    </submittedName>
</protein>
<sequence length="124" mass="13219">MATYVEAWDLSHGKLESFNVDFEDEPDGRKGVSREELISLVRERDGILRVNRAAGLGWSGAGGAGPREGGFGRGDHMTLPGVPDLGGIAVRCPTSGCGFSGLTWTWDTQSPPTCPWDATALERA</sequence>
<gene>
    <name evidence="1" type="ORF">F0344_25740</name>
</gene>
<organism evidence="1 2">
    <name type="scientific">Streptomyces finlayi</name>
    <dbReference type="NCBI Taxonomy" id="67296"/>
    <lineage>
        <taxon>Bacteria</taxon>
        <taxon>Bacillati</taxon>
        <taxon>Actinomycetota</taxon>
        <taxon>Actinomycetes</taxon>
        <taxon>Kitasatosporales</taxon>
        <taxon>Streptomycetaceae</taxon>
        <taxon>Streptomyces</taxon>
    </lineage>
</organism>
<accession>A0A7G7BQD0</accession>
<name>A0A7G7BQD0_9ACTN</name>
<evidence type="ECO:0000313" key="1">
    <source>
        <dbReference type="EMBL" id="QNE77545.1"/>
    </source>
</evidence>
<dbReference type="Proteomes" id="UP000515307">
    <property type="component" value="Chromosome"/>
</dbReference>
<proteinExistence type="predicted"/>
<reference evidence="2" key="1">
    <citation type="submission" date="2019-10" db="EMBL/GenBank/DDBJ databases">
        <title>Antimicrobial potential of Antarctic Bacteria.</title>
        <authorList>
            <person name="Benaud N."/>
            <person name="Edwards R.J."/>
            <person name="Ferrari B.C."/>
        </authorList>
    </citation>
    <scope>NUCLEOTIDE SEQUENCE [LARGE SCALE GENOMIC DNA]</scope>
    <source>
        <strain evidence="2">NBSH44</strain>
    </source>
</reference>
<dbReference type="RefSeq" id="WP_185301018.1">
    <property type="nucleotide sequence ID" value="NZ_CP045702.1"/>
</dbReference>
<dbReference type="KEGG" id="sfiy:F0344_25740"/>